<dbReference type="PANTHER" id="PTHR38442:SF1">
    <property type="entry name" value="INNER MEMBRANE PROTEIN"/>
    <property type="match status" value="1"/>
</dbReference>
<accession>A0A4P6EVJ0</accession>
<dbReference type="EMBL" id="CP035492">
    <property type="protein sequence ID" value="QAY66666.1"/>
    <property type="molecule type" value="Genomic_DNA"/>
</dbReference>
<dbReference type="AlphaFoldDB" id="A0A4P6EVJ0"/>
<proteinExistence type="predicted"/>
<evidence type="ECO:0000313" key="2">
    <source>
        <dbReference type="Proteomes" id="UP000293568"/>
    </source>
</evidence>
<protein>
    <submittedName>
        <fullName evidence="1">DUF445 domain-containing protein</fullName>
    </submittedName>
</protein>
<dbReference type="Proteomes" id="UP000293568">
    <property type="component" value="Chromosome"/>
</dbReference>
<organism evidence="1 2">
    <name type="scientific">Paenibacillus protaetiae</name>
    <dbReference type="NCBI Taxonomy" id="2509456"/>
    <lineage>
        <taxon>Bacteria</taxon>
        <taxon>Bacillati</taxon>
        <taxon>Bacillota</taxon>
        <taxon>Bacilli</taxon>
        <taxon>Bacillales</taxon>
        <taxon>Paenibacillaceae</taxon>
        <taxon>Paenibacillus</taxon>
    </lineage>
</organism>
<dbReference type="PANTHER" id="PTHR38442">
    <property type="entry name" value="INNER MEMBRANE PROTEIN-RELATED"/>
    <property type="match status" value="1"/>
</dbReference>
<dbReference type="OrthoDB" id="9769590at2"/>
<evidence type="ECO:0000313" key="1">
    <source>
        <dbReference type="EMBL" id="QAY66666.1"/>
    </source>
</evidence>
<keyword evidence="2" id="KW-1185">Reference proteome</keyword>
<dbReference type="GO" id="GO:0005886">
    <property type="term" value="C:plasma membrane"/>
    <property type="evidence" value="ECO:0007669"/>
    <property type="project" value="TreeGrafter"/>
</dbReference>
<reference evidence="1 2" key="1">
    <citation type="submission" date="2019-01" db="EMBL/GenBank/DDBJ databases">
        <title>Genome sequencing of strain FW100M-2.</title>
        <authorList>
            <person name="Heo J."/>
            <person name="Kim S.-J."/>
            <person name="Kim J.-S."/>
            <person name="Hong S.-B."/>
            <person name="Kwon S.-W."/>
        </authorList>
    </citation>
    <scope>NUCLEOTIDE SEQUENCE [LARGE SCALE GENOMIC DNA]</scope>
    <source>
        <strain evidence="1 2">FW100M-2</strain>
    </source>
</reference>
<dbReference type="KEGG" id="pprt:ET464_09855"/>
<dbReference type="Pfam" id="PF04286">
    <property type="entry name" value="DUF445"/>
    <property type="match status" value="1"/>
</dbReference>
<gene>
    <name evidence="1" type="ORF">ET464_09855</name>
</gene>
<dbReference type="InterPro" id="IPR007383">
    <property type="entry name" value="DUF445"/>
</dbReference>
<name>A0A4P6EVJ0_9BACL</name>
<sequence>MLAPYHGKAADFGYLRITAENFGIIMAYQPKSNASLGGKPLKSKKIAIISLIVMAAGFLATRWLTDSWWVNMLHTGFEAGLVGGLADWFAVTALFRHPMGIPIPHTSLLLKNRNKIVNSLISAMENELLNKKSITEKLKKLRLTDWLGSGAVRFAKQRSVRLAVIEAAEQAVRRIPEDKAAVWLQQAAAHYAGRMELQPLAAKLVQSAADEGWDEKALDHALGRLKAWALKRETEDMMGKLAMQKLDELRVGGFMGFALQAFIGFMSEEKLGSMLQGILLSTIRDLSREGSAMRTKLLASVRGELQKLAGNDELIVRLQEWLRSKAESPAMLRFLEERAADGKAMLLAKLDEQRSNGGRIVVQGLRYAVELAKAHHEAVVRWEHHILEFAAHQIEVNHYRLGLLVRENLDKLDDQSLVNMLEEKIGGDLQWIRVNGAICGFLVGIVLSFI</sequence>